<evidence type="ECO:0000313" key="2">
    <source>
        <dbReference type="Proteomes" id="UP000674234"/>
    </source>
</evidence>
<reference evidence="1" key="1">
    <citation type="submission" date="2021-02" db="EMBL/GenBank/DDBJ databases">
        <title>Draft genome sequence of Microbispora sp. RL4-1S isolated from rice leaves in Thailand.</title>
        <authorList>
            <person name="Muangham S."/>
            <person name="Duangmal K."/>
        </authorList>
    </citation>
    <scope>NUCLEOTIDE SEQUENCE</scope>
    <source>
        <strain evidence="1">RL4-1S</strain>
    </source>
</reference>
<evidence type="ECO:0000313" key="1">
    <source>
        <dbReference type="EMBL" id="MBP2703515.1"/>
    </source>
</evidence>
<organism evidence="1 2">
    <name type="scientific">Microbispora oryzae</name>
    <dbReference type="NCBI Taxonomy" id="2806554"/>
    <lineage>
        <taxon>Bacteria</taxon>
        <taxon>Bacillati</taxon>
        <taxon>Actinomycetota</taxon>
        <taxon>Actinomycetes</taxon>
        <taxon>Streptosporangiales</taxon>
        <taxon>Streptosporangiaceae</taxon>
        <taxon>Microbispora</taxon>
    </lineage>
</organism>
<sequence>MTASRTVTATADEMTVERTAPDGRRMRYVMRQVGWWGQSGAFYGLADPPYGREPGSFSPAWVIGHADELDDEGNPL</sequence>
<dbReference type="Proteomes" id="UP000674234">
    <property type="component" value="Unassembled WGS sequence"/>
</dbReference>
<keyword evidence="2" id="KW-1185">Reference proteome</keyword>
<dbReference type="EMBL" id="JAFCNB010000003">
    <property type="protein sequence ID" value="MBP2703515.1"/>
    <property type="molecule type" value="Genomic_DNA"/>
</dbReference>
<gene>
    <name evidence="1" type="ORF">JOL79_06845</name>
</gene>
<accession>A0A940WL74</accession>
<protein>
    <submittedName>
        <fullName evidence="1">Uncharacterized protein</fullName>
    </submittedName>
</protein>
<comment type="caution">
    <text evidence="1">The sequence shown here is derived from an EMBL/GenBank/DDBJ whole genome shotgun (WGS) entry which is preliminary data.</text>
</comment>
<dbReference type="AlphaFoldDB" id="A0A940WL74"/>
<proteinExistence type="predicted"/>
<name>A0A940WL74_9ACTN</name>
<dbReference type="RefSeq" id="WP_210154827.1">
    <property type="nucleotide sequence ID" value="NZ_JAFCNB010000003.1"/>
</dbReference>